<reference evidence="1 2" key="1">
    <citation type="submission" date="2016-09" db="EMBL/GenBank/DDBJ databases">
        <authorList>
            <person name="Capua I."/>
            <person name="De Benedictis P."/>
            <person name="Joannis T."/>
            <person name="Lombin L.H."/>
            <person name="Cattoli G."/>
        </authorList>
    </citation>
    <scope>NUCLEOTIDE SEQUENCE [LARGE SCALE GENOMIC DNA]</scope>
    <source>
        <strain evidence="1 2">IMI 309357</strain>
    </source>
</reference>
<accession>A0A1G4BCM6</accession>
<gene>
    <name evidence="1" type="ORF">CORC01_05599</name>
</gene>
<dbReference type="EMBL" id="MJBS01000039">
    <property type="protein sequence ID" value="OHE99106.1"/>
    <property type="molecule type" value="Genomic_DNA"/>
</dbReference>
<keyword evidence="2" id="KW-1185">Reference proteome</keyword>
<proteinExistence type="predicted"/>
<protein>
    <submittedName>
        <fullName evidence="1">Uncharacterized protein</fullName>
    </submittedName>
</protein>
<comment type="caution">
    <text evidence="1">The sequence shown here is derived from an EMBL/GenBank/DDBJ whole genome shotgun (WGS) entry which is preliminary data.</text>
</comment>
<dbReference type="AlphaFoldDB" id="A0A1G4BCM6"/>
<name>A0A1G4BCM6_9PEZI</name>
<dbReference type="Proteomes" id="UP000176998">
    <property type="component" value="Unassembled WGS sequence"/>
</dbReference>
<dbReference type="RefSeq" id="XP_022476255.1">
    <property type="nucleotide sequence ID" value="XM_022617241.1"/>
</dbReference>
<sequence length="83" mass="9333">MLDFCYRPDSYPRWASDEAVSLSPRFWTPQIGPWGLEVRRLAVGNRWVSRRPVNGAPVSLGGEWRKWVVVASGSAYDHAAACL</sequence>
<evidence type="ECO:0000313" key="2">
    <source>
        <dbReference type="Proteomes" id="UP000176998"/>
    </source>
</evidence>
<dbReference type="GeneID" id="34558751"/>
<organism evidence="1 2">
    <name type="scientific">Colletotrichum orchidophilum</name>
    <dbReference type="NCBI Taxonomy" id="1209926"/>
    <lineage>
        <taxon>Eukaryota</taxon>
        <taxon>Fungi</taxon>
        <taxon>Dikarya</taxon>
        <taxon>Ascomycota</taxon>
        <taxon>Pezizomycotina</taxon>
        <taxon>Sordariomycetes</taxon>
        <taxon>Hypocreomycetidae</taxon>
        <taxon>Glomerellales</taxon>
        <taxon>Glomerellaceae</taxon>
        <taxon>Colletotrichum</taxon>
    </lineage>
</organism>
<evidence type="ECO:0000313" key="1">
    <source>
        <dbReference type="EMBL" id="OHE99106.1"/>
    </source>
</evidence>